<dbReference type="InParanoid" id="A0D1Y9"/>
<sequence length="191" mass="22131">MLSSRILKRGNQKVKSRQKGFKKFKRYFCQVKYQCNVLLEYRVTLMGLMATKQSITENCLVFATLEGFRRLILPKLVLTSFKTPMHVDFAKTIGQKPYSGNGKWKSLGIVETQVDLLSQVLITQQNFRMELTIQGLMQRSVKPCCQYGLCDIHPNNLKKDICDLNGYWGESQKTKKGEWAQIMKSMFNQEN</sequence>
<protein>
    <submittedName>
        <fullName evidence="1">Uncharacterized protein</fullName>
    </submittedName>
</protein>
<name>A0D1Y9_PARTE</name>
<accession>A0D1Y9</accession>
<dbReference type="AlphaFoldDB" id="A0D1Y9"/>
<dbReference type="KEGG" id="ptm:GSPATT00039190001"/>
<gene>
    <name evidence="1" type="ORF">GSPATT00039190001</name>
</gene>
<dbReference type="Proteomes" id="UP000000600">
    <property type="component" value="Unassembled WGS sequence"/>
</dbReference>
<proteinExistence type="predicted"/>
<reference evidence="1 2" key="1">
    <citation type="journal article" date="2006" name="Nature">
        <title>Global trends of whole-genome duplications revealed by the ciliate Paramecium tetraurelia.</title>
        <authorList>
            <consortium name="Genoscope"/>
            <person name="Aury J.-M."/>
            <person name="Jaillon O."/>
            <person name="Duret L."/>
            <person name="Noel B."/>
            <person name="Jubin C."/>
            <person name="Porcel B.M."/>
            <person name="Segurens B."/>
            <person name="Daubin V."/>
            <person name="Anthouard V."/>
            <person name="Aiach N."/>
            <person name="Arnaiz O."/>
            <person name="Billaut A."/>
            <person name="Beisson J."/>
            <person name="Blanc I."/>
            <person name="Bouhouche K."/>
            <person name="Camara F."/>
            <person name="Duharcourt S."/>
            <person name="Guigo R."/>
            <person name="Gogendeau D."/>
            <person name="Katinka M."/>
            <person name="Keller A.-M."/>
            <person name="Kissmehl R."/>
            <person name="Klotz C."/>
            <person name="Koll F."/>
            <person name="Le Moue A."/>
            <person name="Lepere C."/>
            <person name="Malinsky S."/>
            <person name="Nowacki M."/>
            <person name="Nowak J.K."/>
            <person name="Plattner H."/>
            <person name="Poulain J."/>
            <person name="Ruiz F."/>
            <person name="Serrano V."/>
            <person name="Zagulski M."/>
            <person name="Dessen P."/>
            <person name="Betermier M."/>
            <person name="Weissenbach J."/>
            <person name="Scarpelli C."/>
            <person name="Schachter V."/>
            <person name="Sperling L."/>
            <person name="Meyer E."/>
            <person name="Cohen J."/>
            <person name="Wincker P."/>
        </authorList>
    </citation>
    <scope>NUCLEOTIDE SEQUENCE [LARGE SCALE GENOMIC DNA]</scope>
    <source>
        <strain evidence="1 2">Stock d4-2</strain>
    </source>
</reference>
<organism evidence="1 2">
    <name type="scientific">Paramecium tetraurelia</name>
    <dbReference type="NCBI Taxonomy" id="5888"/>
    <lineage>
        <taxon>Eukaryota</taxon>
        <taxon>Sar</taxon>
        <taxon>Alveolata</taxon>
        <taxon>Ciliophora</taxon>
        <taxon>Intramacronucleata</taxon>
        <taxon>Oligohymenophorea</taxon>
        <taxon>Peniculida</taxon>
        <taxon>Parameciidae</taxon>
        <taxon>Paramecium</taxon>
    </lineage>
</organism>
<dbReference type="RefSeq" id="XP_001444453.1">
    <property type="nucleotide sequence ID" value="XM_001444416.1"/>
</dbReference>
<dbReference type="EMBL" id="CT868260">
    <property type="protein sequence ID" value="CAK77056.1"/>
    <property type="molecule type" value="Genomic_DNA"/>
</dbReference>
<evidence type="ECO:0000313" key="1">
    <source>
        <dbReference type="EMBL" id="CAK77056.1"/>
    </source>
</evidence>
<dbReference type="GeneID" id="5030237"/>
<keyword evidence="2" id="KW-1185">Reference proteome</keyword>
<dbReference type="HOGENOM" id="CLU_1424022_0_0_1"/>
<evidence type="ECO:0000313" key="2">
    <source>
        <dbReference type="Proteomes" id="UP000000600"/>
    </source>
</evidence>